<sequence>MDSERKNADKGSDIKITETNLPFSRKICYAIGGAPYHMTGNALAFFLQIFFLDVVHMEASYVSVVLFTGRAWDAITDPFIGYLVSKSKKTRFGKLIPWAVFTMPFGVCAYILLWFSLPDSVNSGLKFFWHFMMYCLFQTFMTCYHVPYTALNMFLGGNQKERDSATAYRMAVEMFGTLAGCVIQGQIVGVYHAKTAQKCSEHNFTVFNSSSTLAESVIAMRKAYIFAALLLGGFYVICAIILLVGVKEQAGVLTPLGQSKLHFFSGLRCVITHKAYLRLICGFLFSSLAFQMAQGNFALFSTHAAGLGHSFQHLVVIMLVAATLSVPIWQLLLGRFGKKPILFVGLSVSNYNLFFCPNTTLLPSYLYFFI</sequence>
<dbReference type="Pfam" id="PF13347">
    <property type="entry name" value="MFS_2"/>
    <property type="match status" value="1"/>
</dbReference>
<feature type="transmembrane region" description="Helical" evidence="3">
    <location>
        <begin position="275"/>
        <end position="293"/>
    </location>
</feature>
<reference evidence="4" key="1">
    <citation type="submission" date="2021-06" db="EMBL/GenBank/DDBJ databases">
        <authorList>
            <consortium name="Wellcome Sanger Institute Data Sharing"/>
        </authorList>
    </citation>
    <scope>NUCLEOTIDE SEQUENCE [LARGE SCALE GENOMIC DNA]</scope>
</reference>
<dbReference type="GO" id="GO:0015293">
    <property type="term" value="F:symporter activity"/>
    <property type="evidence" value="ECO:0007669"/>
    <property type="project" value="InterPro"/>
</dbReference>
<feature type="transmembrane region" description="Helical" evidence="3">
    <location>
        <begin position="95"/>
        <end position="115"/>
    </location>
</feature>
<proteinExistence type="inferred from homology"/>
<evidence type="ECO:0000313" key="5">
    <source>
        <dbReference type="Proteomes" id="UP000694620"/>
    </source>
</evidence>
<feature type="transmembrane region" description="Helical" evidence="3">
    <location>
        <begin position="167"/>
        <end position="187"/>
    </location>
</feature>
<reference evidence="4" key="3">
    <citation type="submission" date="2025-09" db="UniProtKB">
        <authorList>
            <consortium name="Ensembl"/>
        </authorList>
    </citation>
    <scope>IDENTIFICATION</scope>
</reference>
<keyword evidence="3" id="KW-0812">Transmembrane</keyword>
<evidence type="ECO:0000256" key="1">
    <source>
        <dbReference type="ARBA" id="ARBA00004141"/>
    </source>
</evidence>
<name>A0A8C4XBX8_ERPCA</name>
<dbReference type="Proteomes" id="UP000694620">
    <property type="component" value="Chromosome 10"/>
</dbReference>
<dbReference type="SUPFAM" id="SSF103473">
    <property type="entry name" value="MFS general substrate transporter"/>
    <property type="match status" value="1"/>
</dbReference>
<dbReference type="InterPro" id="IPR036259">
    <property type="entry name" value="MFS_trans_sf"/>
</dbReference>
<evidence type="ECO:0000256" key="2">
    <source>
        <dbReference type="ARBA" id="ARBA00008335"/>
    </source>
</evidence>
<feature type="transmembrane region" description="Helical" evidence="3">
    <location>
        <begin position="127"/>
        <end position="146"/>
    </location>
</feature>
<dbReference type="GeneTree" id="ENSGT00390000005318"/>
<keyword evidence="5" id="KW-1185">Reference proteome</keyword>
<dbReference type="AlphaFoldDB" id="A0A8C4XBX8"/>
<reference evidence="4" key="2">
    <citation type="submission" date="2025-08" db="UniProtKB">
        <authorList>
            <consortium name="Ensembl"/>
        </authorList>
    </citation>
    <scope>IDENTIFICATION</scope>
</reference>
<evidence type="ECO:0000256" key="3">
    <source>
        <dbReference type="SAM" id="Phobius"/>
    </source>
</evidence>
<feature type="transmembrane region" description="Helical" evidence="3">
    <location>
        <begin position="313"/>
        <end position="333"/>
    </location>
</feature>
<keyword evidence="3" id="KW-1133">Transmembrane helix</keyword>
<accession>A0A8C4XBX8</accession>
<dbReference type="Gene3D" id="1.20.1250.20">
    <property type="entry name" value="MFS general substrate transporter like domains"/>
    <property type="match status" value="1"/>
</dbReference>
<feature type="transmembrane region" description="Helical" evidence="3">
    <location>
        <begin position="223"/>
        <end position="246"/>
    </location>
</feature>
<dbReference type="GO" id="GO:0008643">
    <property type="term" value="P:carbohydrate transport"/>
    <property type="evidence" value="ECO:0007669"/>
    <property type="project" value="InterPro"/>
</dbReference>
<evidence type="ECO:0000313" key="4">
    <source>
        <dbReference type="Ensembl" id="ENSECRP00000019650.1"/>
    </source>
</evidence>
<dbReference type="InterPro" id="IPR039672">
    <property type="entry name" value="MFS_2"/>
</dbReference>
<dbReference type="Ensembl" id="ENSECRT00000020047.1">
    <property type="protein sequence ID" value="ENSECRP00000019650.1"/>
    <property type="gene ID" value="ENSECRG00000013140.1"/>
</dbReference>
<dbReference type="GO" id="GO:0005886">
    <property type="term" value="C:plasma membrane"/>
    <property type="evidence" value="ECO:0007669"/>
    <property type="project" value="TreeGrafter"/>
</dbReference>
<keyword evidence="3" id="KW-0472">Membrane</keyword>
<dbReference type="PANTHER" id="PTHR11328">
    <property type="entry name" value="MAJOR FACILITATOR SUPERFAMILY DOMAIN-CONTAINING PROTEIN"/>
    <property type="match status" value="1"/>
</dbReference>
<dbReference type="PANTHER" id="PTHR11328:SF31">
    <property type="entry name" value="SODIUM-DEPENDENT LYSOPHOSPHATIDYLCHOLINE SYMPORTER 1 ISOFORM X1-RELATED"/>
    <property type="match status" value="1"/>
</dbReference>
<comment type="similarity">
    <text evidence="2">Belongs to the major facilitator superfamily.</text>
</comment>
<protein>
    <submittedName>
        <fullName evidence="4">Major facilitator superfamily domain containing 2a-like 2</fullName>
    </submittedName>
</protein>
<comment type="subcellular location">
    <subcellularLocation>
        <location evidence="1">Membrane</location>
        <topology evidence="1">Multi-pass membrane protein</topology>
    </subcellularLocation>
</comment>
<organism evidence="4 5">
    <name type="scientific">Erpetoichthys calabaricus</name>
    <name type="common">Rope fish</name>
    <name type="synonym">Calamoichthys calabaricus</name>
    <dbReference type="NCBI Taxonomy" id="27687"/>
    <lineage>
        <taxon>Eukaryota</taxon>
        <taxon>Metazoa</taxon>
        <taxon>Chordata</taxon>
        <taxon>Craniata</taxon>
        <taxon>Vertebrata</taxon>
        <taxon>Euteleostomi</taxon>
        <taxon>Actinopterygii</taxon>
        <taxon>Polypteriformes</taxon>
        <taxon>Polypteridae</taxon>
        <taxon>Erpetoichthys</taxon>
    </lineage>
</organism>